<gene>
    <name evidence="6" type="ordered locus">Mlg_0009</name>
</gene>
<dbReference type="GO" id="GO:0003841">
    <property type="term" value="F:1-acylglycerol-3-phosphate O-acyltransferase activity"/>
    <property type="evidence" value="ECO:0007669"/>
    <property type="project" value="TreeGrafter"/>
</dbReference>
<evidence type="ECO:0000313" key="6">
    <source>
        <dbReference type="EMBL" id="ABI55368.1"/>
    </source>
</evidence>
<feature type="transmembrane region" description="Helical" evidence="4">
    <location>
        <begin position="6"/>
        <end position="32"/>
    </location>
</feature>
<comment type="pathway">
    <text evidence="1">Lipid metabolism.</text>
</comment>
<dbReference type="EMBL" id="CP000453">
    <property type="protein sequence ID" value="ABI55368.1"/>
    <property type="molecule type" value="Genomic_DNA"/>
</dbReference>
<dbReference type="OrthoDB" id="9812274at2"/>
<dbReference type="eggNOG" id="COG0204">
    <property type="taxonomic scope" value="Bacteria"/>
</dbReference>
<keyword evidence="3 6" id="KW-0012">Acyltransferase</keyword>
<dbReference type="PANTHER" id="PTHR10434:SF40">
    <property type="entry name" value="1-ACYL-SN-GLYCEROL-3-PHOSPHATE ACYLTRANSFERASE"/>
    <property type="match status" value="1"/>
</dbReference>
<proteinExistence type="predicted"/>
<evidence type="ECO:0000256" key="1">
    <source>
        <dbReference type="ARBA" id="ARBA00005189"/>
    </source>
</evidence>
<evidence type="ECO:0000256" key="4">
    <source>
        <dbReference type="SAM" id="Phobius"/>
    </source>
</evidence>
<feature type="domain" description="Phospholipid/glycerol acyltransferase" evidence="5">
    <location>
        <begin position="75"/>
        <end position="189"/>
    </location>
</feature>
<dbReference type="HOGENOM" id="CLU_027938_5_0_6"/>
<dbReference type="SUPFAM" id="SSF69593">
    <property type="entry name" value="Glycerol-3-phosphate (1)-acyltransferase"/>
    <property type="match status" value="1"/>
</dbReference>
<dbReference type="PANTHER" id="PTHR10434">
    <property type="entry name" value="1-ACYL-SN-GLYCEROL-3-PHOSPHATE ACYLTRANSFERASE"/>
    <property type="match status" value="1"/>
</dbReference>
<evidence type="ECO:0000256" key="3">
    <source>
        <dbReference type="ARBA" id="ARBA00023315"/>
    </source>
</evidence>
<keyword evidence="4" id="KW-0812">Transmembrane</keyword>
<keyword evidence="4" id="KW-0472">Membrane</keyword>
<dbReference type="AlphaFoldDB" id="Q0ACR9"/>
<protein>
    <submittedName>
        <fullName evidence="6">Phospholipid/glycerol acyltransferase</fullName>
    </submittedName>
</protein>
<evidence type="ECO:0000256" key="2">
    <source>
        <dbReference type="ARBA" id="ARBA00022679"/>
    </source>
</evidence>
<keyword evidence="2 6" id="KW-0808">Transferase</keyword>
<dbReference type="KEGG" id="aeh:Mlg_0009"/>
<evidence type="ECO:0000259" key="5">
    <source>
        <dbReference type="SMART" id="SM00563"/>
    </source>
</evidence>
<keyword evidence="4" id="KW-1133">Transmembrane helix</keyword>
<dbReference type="GO" id="GO:0006654">
    <property type="term" value="P:phosphatidic acid biosynthetic process"/>
    <property type="evidence" value="ECO:0007669"/>
    <property type="project" value="TreeGrafter"/>
</dbReference>
<name>Q0ACR9_ALKEH</name>
<evidence type="ECO:0000313" key="7">
    <source>
        <dbReference type="Proteomes" id="UP000001962"/>
    </source>
</evidence>
<dbReference type="RefSeq" id="WP_011627764.1">
    <property type="nucleotide sequence ID" value="NC_008340.1"/>
</dbReference>
<keyword evidence="7" id="KW-1185">Reference proteome</keyword>
<reference evidence="7" key="1">
    <citation type="submission" date="2006-08" db="EMBL/GenBank/DDBJ databases">
        <title>Complete sequence of Alkalilimnicola ehrilichei MLHE-1.</title>
        <authorList>
            <person name="Copeland A."/>
            <person name="Lucas S."/>
            <person name="Lapidus A."/>
            <person name="Barry K."/>
            <person name="Detter J.C."/>
            <person name="Glavina del Rio T."/>
            <person name="Hammon N."/>
            <person name="Israni S."/>
            <person name="Dalin E."/>
            <person name="Tice H."/>
            <person name="Pitluck S."/>
            <person name="Sims D."/>
            <person name="Brettin T."/>
            <person name="Bruce D."/>
            <person name="Han C."/>
            <person name="Tapia R."/>
            <person name="Gilna P."/>
            <person name="Schmutz J."/>
            <person name="Larimer F."/>
            <person name="Land M."/>
            <person name="Hauser L."/>
            <person name="Kyrpides N."/>
            <person name="Mikhailova N."/>
            <person name="Oremland R.S."/>
            <person name="Hoeft S.E."/>
            <person name="Switzer-Blum J."/>
            <person name="Kulp T."/>
            <person name="King G."/>
            <person name="Tabita R."/>
            <person name="Witte B."/>
            <person name="Santini J.M."/>
            <person name="Basu P."/>
            <person name="Hollibaugh J.T."/>
            <person name="Xie G."/>
            <person name="Stolz J.F."/>
            <person name="Richardson P."/>
        </authorList>
    </citation>
    <scope>NUCLEOTIDE SEQUENCE [LARGE SCALE GENOMIC DNA]</scope>
    <source>
        <strain evidence="7">ATCC BAA-1101 / DSM 17681 / MLHE-1</strain>
    </source>
</reference>
<dbReference type="InterPro" id="IPR002123">
    <property type="entry name" value="Plipid/glycerol_acylTrfase"/>
</dbReference>
<accession>Q0ACR9</accession>
<organism evidence="6 7">
    <name type="scientific">Alkalilimnicola ehrlichii (strain ATCC BAA-1101 / DSM 17681 / MLHE-1)</name>
    <dbReference type="NCBI Taxonomy" id="187272"/>
    <lineage>
        <taxon>Bacteria</taxon>
        <taxon>Pseudomonadati</taxon>
        <taxon>Pseudomonadota</taxon>
        <taxon>Gammaproteobacteria</taxon>
        <taxon>Chromatiales</taxon>
        <taxon>Ectothiorhodospiraceae</taxon>
        <taxon>Alkalilimnicola</taxon>
    </lineage>
</organism>
<dbReference type="Pfam" id="PF01553">
    <property type="entry name" value="Acyltransferase"/>
    <property type="match status" value="1"/>
</dbReference>
<dbReference type="SMART" id="SM00563">
    <property type="entry name" value="PlsC"/>
    <property type="match status" value="1"/>
</dbReference>
<sequence>MRGARVVFASVLHQALLVITLPVWGLLALLTLPLPYRLRYRLITSWGHLQLWTLERLCRVRVRVEGLAHRPEQPCVVMAKHQSAWETLGLLRWFQPQTWVLKRELMRIPVFGWGLALLQPIAIDRGSGALARRQVVEQGRERLRAGRWVIIFPEGTRVPAGRKGRYRAGGAILACETGTPILPVAHNAGEIWPRGSIIKQPGEIRVRIGPAIATEGRQVGEVLAEVEAWIEAQMPEISERGYPGTLYTRSFRK</sequence>
<dbReference type="CDD" id="cd07989">
    <property type="entry name" value="LPLAT_AGPAT-like"/>
    <property type="match status" value="1"/>
</dbReference>
<dbReference type="Proteomes" id="UP000001962">
    <property type="component" value="Chromosome"/>
</dbReference>